<dbReference type="AlphaFoldDB" id="A0AAW4L6I3"/>
<evidence type="ECO:0000256" key="1">
    <source>
        <dbReference type="SAM" id="SignalP"/>
    </source>
</evidence>
<dbReference type="EMBL" id="JAHCVJ010000011">
    <property type="protein sequence ID" value="MBT0666404.1"/>
    <property type="molecule type" value="Genomic_DNA"/>
</dbReference>
<evidence type="ECO:0000313" key="3">
    <source>
        <dbReference type="Proteomes" id="UP000811899"/>
    </source>
</evidence>
<keyword evidence="1" id="KW-0732">Signal</keyword>
<comment type="caution">
    <text evidence="2">The sequence shown here is derived from an EMBL/GenBank/DDBJ whole genome shotgun (WGS) entry which is preliminary data.</text>
</comment>
<dbReference type="Proteomes" id="UP000811899">
    <property type="component" value="Unassembled WGS sequence"/>
</dbReference>
<organism evidence="2 3">
    <name type="scientific">Geoanaerobacter pelophilus</name>
    <dbReference type="NCBI Taxonomy" id="60036"/>
    <lineage>
        <taxon>Bacteria</taxon>
        <taxon>Pseudomonadati</taxon>
        <taxon>Thermodesulfobacteriota</taxon>
        <taxon>Desulfuromonadia</taxon>
        <taxon>Geobacterales</taxon>
        <taxon>Geobacteraceae</taxon>
        <taxon>Geoanaerobacter</taxon>
    </lineage>
</organism>
<reference evidence="2 3" key="1">
    <citation type="submission" date="2021-05" db="EMBL/GenBank/DDBJ databases">
        <title>The draft genome of Geobacter pelophilus DSM 12255.</title>
        <authorList>
            <person name="Xu Z."/>
            <person name="Masuda Y."/>
            <person name="Itoh H."/>
            <person name="Senoo K."/>
        </authorList>
    </citation>
    <scope>NUCLEOTIDE SEQUENCE [LARGE SCALE GENOMIC DNA]</scope>
    <source>
        <strain evidence="2 3">DSM 12255</strain>
    </source>
</reference>
<evidence type="ECO:0000313" key="2">
    <source>
        <dbReference type="EMBL" id="MBT0666404.1"/>
    </source>
</evidence>
<evidence type="ECO:0008006" key="4">
    <source>
        <dbReference type="Google" id="ProtNLM"/>
    </source>
</evidence>
<feature type="chain" id="PRO_5043856841" description="Lipoprotein" evidence="1">
    <location>
        <begin position="21"/>
        <end position="212"/>
    </location>
</feature>
<dbReference type="RefSeq" id="WP_214173177.1">
    <property type="nucleotide sequence ID" value="NZ_JAHCVJ010000011.1"/>
</dbReference>
<proteinExistence type="predicted"/>
<sequence>MKKSLILIVSIFFLSGCASLKVVPEPVQNGIVNEKDNSQSLTNNKITITARSGDVEIASYNLEGNVTSFFIVVDNQTDDELIINNDSFLLIDNDGRQYFPLTPEKVKEIIARDTYYLMPYPYVGFYYLEDYEKSSFYNRFTTDRPYFYEVYPQDIYTKAIPSGSIIPKAKVAGLVYFRIDLEGKKTVALKVYKKETSKSAPADFVFPFKIIK</sequence>
<name>A0AAW4L6I3_9BACT</name>
<protein>
    <recommendedName>
        <fullName evidence="4">Lipoprotein</fullName>
    </recommendedName>
</protein>
<keyword evidence="3" id="KW-1185">Reference proteome</keyword>
<feature type="signal peptide" evidence="1">
    <location>
        <begin position="1"/>
        <end position="20"/>
    </location>
</feature>
<gene>
    <name evidence="2" type="ORF">KI809_19015</name>
</gene>
<dbReference type="PROSITE" id="PS51257">
    <property type="entry name" value="PROKAR_LIPOPROTEIN"/>
    <property type="match status" value="1"/>
</dbReference>
<accession>A0AAW4L6I3</accession>